<dbReference type="AlphaFoldDB" id="A0A058ZK46"/>
<dbReference type="PATRIC" id="fig|1461693.3.peg.2354"/>
<keyword evidence="2" id="KW-0560">Oxidoreductase</keyword>
<comment type="caution">
    <text evidence="2">The sequence shown here is derived from an EMBL/GenBank/DDBJ whole genome shotgun (WGS) entry which is preliminary data.</text>
</comment>
<evidence type="ECO:0000259" key="1">
    <source>
        <dbReference type="PROSITE" id="PS51819"/>
    </source>
</evidence>
<dbReference type="CDD" id="cd07247">
    <property type="entry name" value="SgaA_N_like"/>
    <property type="match status" value="1"/>
</dbReference>
<dbReference type="Pfam" id="PF00903">
    <property type="entry name" value="Glyoxalase"/>
    <property type="match status" value="1"/>
</dbReference>
<accession>A0A058ZK46</accession>
<feature type="domain" description="VOC" evidence="1">
    <location>
        <begin position="8"/>
        <end position="124"/>
    </location>
</feature>
<dbReference type="Gene3D" id="3.10.180.10">
    <property type="entry name" value="2,3-Dihydroxybiphenyl 1,2-Dioxygenase, domain 1"/>
    <property type="match status" value="1"/>
</dbReference>
<protein>
    <submittedName>
        <fullName evidence="2">Glyoxalase/bleomycin resistance protein/dioxygenase</fullName>
    </submittedName>
</protein>
<dbReference type="EMBL" id="AQQY01000007">
    <property type="protein sequence ID" value="KCV81557.1"/>
    <property type="molecule type" value="Genomic_DNA"/>
</dbReference>
<gene>
    <name evidence="2" type="ORF">ATO10_11612</name>
</gene>
<dbReference type="InterPro" id="IPR037523">
    <property type="entry name" value="VOC_core"/>
</dbReference>
<dbReference type="OrthoDB" id="9793039at2"/>
<dbReference type="eggNOG" id="COG3324">
    <property type="taxonomic scope" value="Bacteria"/>
</dbReference>
<dbReference type="PANTHER" id="PTHR33993">
    <property type="entry name" value="GLYOXALASE-RELATED"/>
    <property type="match status" value="1"/>
</dbReference>
<dbReference type="Proteomes" id="UP000024836">
    <property type="component" value="Unassembled WGS sequence"/>
</dbReference>
<sequence>MPFKPQNPTVWIELPVLDLEKAKAFYETVFDFDIKIDSSMPPNPVGMISSADEQGVAGHLYPGKPPAKGTGPTVHLCVPDTVEDAMDRVVNNGGEEVSPVITIPPGRFAYALDPDGNSIGLFQPAAA</sequence>
<reference evidence="2 3" key="1">
    <citation type="submission" date="2013-04" db="EMBL/GenBank/DDBJ databases">
        <title>Shimia sp. 22II-S11-Z10 Genome Sequencing.</title>
        <authorList>
            <person name="Lai Q."/>
            <person name="Li G."/>
            <person name="Shao Z."/>
        </authorList>
    </citation>
    <scope>NUCLEOTIDE SEQUENCE [LARGE SCALE GENOMIC DNA]</scope>
    <source>
        <strain evidence="3">22II-S11-Z10</strain>
    </source>
</reference>
<proteinExistence type="predicted"/>
<organism evidence="2 3">
    <name type="scientific">Actibacterium atlanticum</name>
    <dbReference type="NCBI Taxonomy" id="1461693"/>
    <lineage>
        <taxon>Bacteria</taxon>
        <taxon>Pseudomonadati</taxon>
        <taxon>Pseudomonadota</taxon>
        <taxon>Alphaproteobacteria</taxon>
        <taxon>Rhodobacterales</taxon>
        <taxon>Roseobacteraceae</taxon>
        <taxon>Actibacterium</taxon>
    </lineage>
</organism>
<dbReference type="InterPro" id="IPR052164">
    <property type="entry name" value="Anthracycline_SecMetBiosynth"/>
</dbReference>
<dbReference type="SUPFAM" id="SSF54593">
    <property type="entry name" value="Glyoxalase/Bleomycin resistance protein/Dihydroxybiphenyl dioxygenase"/>
    <property type="match status" value="1"/>
</dbReference>
<name>A0A058ZK46_9RHOB</name>
<evidence type="ECO:0000313" key="3">
    <source>
        <dbReference type="Proteomes" id="UP000024836"/>
    </source>
</evidence>
<dbReference type="STRING" id="1461693.ATO10_11612"/>
<dbReference type="GO" id="GO:0051213">
    <property type="term" value="F:dioxygenase activity"/>
    <property type="evidence" value="ECO:0007669"/>
    <property type="project" value="UniProtKB-KW"/>
</dbReference>
<keyword evidence="3" id="KW-1185">Reference proteome</keyword>
<dbReference type="InterPro" id="IPR029068">
    <property type="entry name" value="Glyas_Bleomycin-R_OHBP_Dase"/>
</dbReference>
<evidence type="ECO:0000313" key="2">
    <source>
        <dbReference type="EMBL" id="KCV81557.1"/>
    </source>
</evidence>
<dbReference type="RefSeq" id="WP_035251656.1">
    <property type="nucleotide sequence ID" value="NZ_AQQY01000007.1"/>
</dbReference>
<keyword evidence="2" id="KW-0223">Dioxygenase</keyword>
<dbReference type="PROSITE" id="PS51819">
    <property type="entry name" value="VOC"/>
    <property type="match status" value="1"/>
</dbReference>
<dbReference type="InterPro" id="IPR004360">
    <property type="entry name" value="Glyas_Fos-R_dOase_dom"/>
</dbReference>